<dbReference type="EMBL" id="WNYA01000004">
    <property type="protein sequence ID" value="KAG8578157.1"/>
    <property type="molecule type" value="Genomic_DNA"/>
</dbReference>
<evidence type="ECO:0000256" key="1">
    <source>
        <dbReference type="SAM" id="Coils"/>
    </source>
</evidence>
<reference evidence="3" key="1">
    <citation type="thesis" date="2020" institute="ProQuest LLC" country="789 East Eisenhower Parkway, Ann Arbor, MI, USA">
        <title>Comparative Genomics and Chromosome Evolution.</title>
        <authorList>
            <person name="Mudd A.B."/>
        </authorList>
    </citation>
    <scope>NUCLEOTIDE SEQUENCE</scope>
    <source>
        <strain evidence="3">237g6f4</strain>
        <tissue evidence="3">Blood</tissue>
    </source>
</reference>
<dbReference type="Proteomes" id="UP000824782">
    <property type="component" value="Unassembled WGS sequence"/>
</dbReference>
<evidence type="ECO:0000313" key="3">
    <source>
        <dbReference type="EMBL" id="KAG8578157.1"/>
    </source>
</evidence>
<sequence length="249" mass="29891">MELQEEHNIMEERMGTESEENTIEDIIRKWREEMELEEEHNNMEERMEMEEEEQEVYDVIRVLKKEMEVVEKLVKDVIGALKEEMELVEHLVDSVVEEERNNMQKEKVERGGTSEEIKTESEEEEVELERTSEEIEDHDQLNKDEEADKEKLWKRKVYGTEPPVRIRTTMTFRPLTMETIKEEGSSRVQHPLFPGAEENVRRSSRRQWWIPRCLRRRDVNTSRGSSGESRRPCRFLRIFCCCVRADTIE</sequence>
<organism evidence="3 4">
    <name type="scientific">Engystomops pustulosus</name>
    <name type="common">Tungara frog</name>
    <name type="synonym">Physalaemus pustulosus</name>
    <dbReference type="NCBI Taxonomy" id="76066"/>
    <lineage>
        <taxon>Eukaryota</taxon>
        <taxon>Metazoa</taxon>
        <taxon>Chordata</taxon>
        <taxon>Craniata</taxon>
        <taxon>Vertebrata</taxon>
        <taxon>Euteleostomi</taxon>
        <taxon>Amphibia</taxon>
        <taxon>Batrachia</taxon>
        <taxon>Anura</taxon>
        <taxon>Neobatrachia</taxon>
        <taxon>Hyloidea</taxon>
        <taxon>Leptodactylidae</taxon>
        <taxon>Leiuperinae</taxon>
        <taxon>Engystomops</taxon>
    </lineage>
</organism>
<feature type="compositionally biased region" description="Basic and acidic residues" evidence="2">
    <location>
        <begin position="102"/>
        <end position="120"/>
    </location>
</feature>
<evidence type="ECO:0000313" key="4">
    <source>
        <dbReference type="Proteomes" id="UP000824782"/>
    </source>
</evidence>
<feature type="coiled-coil region" evidence="1">
    <location>
        <begin position="27"/>
        <end position="55"/>
    </location>
</feature>
<keyword evidence="1" id="KW-0175">Coiled coil</keyword>
<keyword evidence="4" id="KW-1185">Reference proteome</keyword>
<feature type="compositionally biased region" description="Basic and acidic residues" evidence="2">
    <location>
        <begin position="1"/>
        <end position="16"/>
    </location>
</feature>
<evidence type="ECO:0000256" key="2">
    <source>
        <dbReference type="SAM" id="MobiDB-lite"/>
    </source>
</evidence>
<protein>
    <submittedName>
        <fullName evidence="3">Uncharacterized protein</fullName>
    </submittedName>
</protein>
<dbReference type="AlphaFoldDB" id="A0AAV7BZL9"/>
<accession>A0AAV7BZL9</accession>
<name>A0AAV7BZL9_ENGPU</name>
<proteinExistence type="predicted"/>
<comment type="caution">
    <text evidence="3">The sequence shown here is derived from an EMBL/GenBank/DDBJ whole genome shotgun (WGS) entry which is preliminary data.</text>
</comment>
<gene>
    <name evidence="3" type="ORF">GDO81_010402</name>
</gene>
<feature type="compositionally biased region" description="Basic and acidic residues" evidence="2">
    <location>
        <begin position="128"/>
        <end position="141"/>
    </location>
</feature>
<feature type="region of interest" description="Disordered" evidence="2">
    <location>
        <begin position="102"/>
        <end position="141"/>
    </location>
</feature>
<feature type="region of interest" description="Disordered" evidence="2">
    <location>
        <begin position="1"/>
        <end position="21"/>
    </location>
</feature>